<feature type="region of interest" description="Disordered" evidence="1">
    <location>
        <begin position="94"/>
        <end position="133"/>
    </location>
</feature>
<keyword evidence="2" id="KW-1133">Transmembrane helix</keyword>
<dbReference type="AlphaFoldDB" id="A0A813FBC2"/>
<accession>A0A813FBC2</accession>
<keyword evidence="4" id="KW-1185">Reference proteome</keyword>
<name>A0A813FBC2_POLGL</name>
<evidence type="ECO:0000313" key="4">
    <source>
        <dbReference type="Proteomes" id="UP000654075"/>
    </source>
</evidence>
<feature type="compositionally biased region" description="Basic and acidic residues" evidence="1">
    <location>
        <begin position="12"/>
        <end position="27"/>
    </location>
</feature>
<evidence type="ECO:0000256" key="1">
    <source>
        <dbReference type="SAM" id="MobiDB-lite"/>
    </source>
</evidence>
<keyword evidence="2" id="KW-0472">Membrane</keyword>
<proteinExistence type="predicted"/>
<organism evidence="3 4">
    <name type="scientific">Polarella glacialis</name>
    <name type="common">Dinoflagellate</name>
    <dbReference type="NCBI Taxonomy" id="89957"/>
    <lineage>
        <taxon>Eukaryota</taxon>
        <taxon>Sar</taxon>
        <taxon>Alveolata</taxon>
        <taxon>Dinophyceae</taxon>
        <taxon>Suessiales</taxon>
        <taxon>Suessiaceae</taxon>
        <taxon>Polarella</taxon>
    </lineage>
</organism>
<keyword evidence="2" id="KW-0812">Transmembrane</keyword>
<gene>
    <name evidence="3" type="ORF">PGLA1383_LOCUS29613</name>
</gene>
<evidence type="ECO:0000256" key="2">
    <source>
        <dbReference type="SAM" id="Phobius"/>
    </source>
</evidence>
<feature type="region of interest" description="Disordered" evidence="1">
    <location>
        <begin position="1"/>
        <end position="50"/>
    </location>
</feature>
<feature type="compositionally biased region" description="Basic and acidic residues" evidence="1">
    <location>
        <begin position="117"/>
        <end position="133"/>
    </location>
</feature>
<dbReference type="Proteomes" id="UP000654075">
    <property type="component" value="Unassembled WGS sequence"/>
</dbReference>
<dbReference type="EMBL" id="CAJNNV010025048">
    <property type="protein sequence ID" value="CAE8611813.1"/>
    <property type="molecule type" value="Genomic_DNA"/>
</dbReference>
<protein>
    <recommendedName>
        <fullName evidence="5">SAP domain-containing protein</fullName>
    </recommendedName>
</protein>
<feature type="region of interest" description="Disordered" evidence="1">
    <location>
        <begin position="61"/>
        <end position="80"/>
    </location>
</feature>
<comment type="caution">
    <text evidence="3">The sequence shown here is derived from an EMBL/GenBank/DDBJ whole genome shotgun (WGS) entry which is preliminary data.</text>
</comment>
<evidence type="ECO:0008006" key="5">
    <source>
        <dbReference type="Google" id="ProtNLM"/>
    </source>
</evidence>
<sequence>MLAERGVGRSNATEKDELADWVHKHQDLNVVRPEACPAPHQPSSQKRSVAELQRMSVAELRDQLAERGVPEGSATEKSELARWVYEHQDLPALYTAEEGRRRTGSRRGPGGSGESYESPREKEEKQQLLEAEAAKLLEGEAQQLLEGSAEEEAAAPRRLWPWALFGVGAVVTLGLGVVVANDMGCFAEAPAAHGGEGQPPEQRGSAG</sequence>
<reference evidence="3" key="1">
    <citation type="submission" date="2021-02" db="EMBL/GenBank/DDBJ databases">
        <authorList>
            <person name="Dougan E. K."/>
            <person name="Rhodes N."/>
            <person name="Thang M."/>
            <person name="Chan C."/>
        </authorList>
    </citation>
    <scope>NUCLEOTIDE SEQUENCE</scope>
</reference>
<evidence type="ECO:0000313" key="3">
    <source>
        <dbReference type="EMBL" id="CAE8611813.1"/>
    </source>
</evidence>
<feature type="transmembrane region" description="Helical" evidence="2">
    <location>
        <begin position="159"/>
        <end position="180"/>
    </location>
</feature>